<dbReference type="PANTHER" id="PTHR35813">
    <property type="entry name" value="INNER MEMBRANE PROTEIN YBAN"/>
    <property type="match status" value="1"/>
</dbReference>
<keyword evidence="1" id="KW-1133">Transmembrane helix</keyword>
<dbReference type="Proteomes" id="UP000016646">
    <property type="component" value="Unassembled WGS sequence"/>
</dbReference>
<dbReference type="OrthoDB" id="5690292at2"/>
<dbReference type="Proteomes" id="UP000016412">
    <property type="component" value="Unassembled WGS sequence"/>
</dbReference>
<keyword evidence="5" id="KW-1185">Reference proteome</keyword>
<protein>
    <submittedName>
        <fullName evidence="2">PF04304 family protein</fullName>
    </submittedName>
</protein>
<dbReference type="Pfam" id="PF04304">
    <property type="entry name" value="DUF454"/>
    <property type="match status" value="1"/>
</dbReference>
<comment type="caution">
    <text evidence="2">The sequence shown here is derived from an EMBL/GenBank/DDBJ whole genome shotgun (WGS) entry which is preliminary data.</text>
</comment>
<evidence type="ECO:0000313" key="4">
    <source>
        <dbReference type="Proteomes" id="UP000016412"/>
    </source>
</evidence>
<proteinExistence type="predicted"/>
<dbReference type="PANTHER" id="PTHR35813:SF1">
    <property type="entry name" value="INNER MEMBRANE PROTEIN YBAN"/>
    <property type="match status" value="1"/>
</dbReference>
<accession>U1GS26</accession>
<evidence type="ECO:0000313" key="3">
    <source>
        <dbReference type="EMBL" id="ERK04853.1"/>
    </source>
</evidence>
<feature type="transmembrane region" description="Helical" evidence="1">
    <location>
        <begin position="102"/>
        <end position="120"/>
    </location>
</feature>
<gene>
    <name evidence="3" type="ORF">HMPREF0860_0930</name>
    <name evidence="2" type="ORF">HMPREF1325_1437</name>
</gene>
<evidence type="ECO:0000313" key="5">
    <source>
        <dbReference type="Proteomes" id="UP000016646"/>
    </source>
</evidence>
<evidence type="ECO:0000313" key="2">
    <source>
        <dbReference type="EMBL" id="ERF59464.1"/>
    </source>
</evidence>
<sequence>MKNPIRILWIILGFISLGLGTVGIALPILPTVPFYLATVFCFAKSSKRLHDWFIGTSLYKKHLESFVEHKAMTLKTKISVIATVTAVMLTGFIMMKRVPVGRICLAVVWICHIVYFVFGVKTLRNEEQNQCSDADNERDVQCDKAVSK</sequence>
<feature type="transmembrane region" description="Helical" evidence="1">
    <location>
        <begin position="7"/>
        <end position="29"/>
    </location>
</feature>
<dbReference type="STRING" id="1125725.HMPREF1325_1437"/>
<organism evidence="2 4">
    <name type="scientific">Treponema socranskii subsp. socranskii VPI DR56BR1116 = ATCC 35536</name>
    <dbReference type="NCBI Taxonomy" id="1125725"/>
    <lineage>
        <taxon>Bacteria</taxon>
        <taxon>Pseudomonadati</taxon>
        <taxon>Spirochaetota</taxon>
        <taxon>Spirochaetia</taxon>
        <taxon>Spirochaetales</taxon>
        <taxon>Treponemataceae</taxon>
        <taxon>Treponema</taxon>
    </lineage>
</organism>
<dbReference type="AlphaFoldDB" id="U1GS26"/>
<dbReference type="RefSeq" id="WP_021331542.1">
    <property type="nucleotide sequence ID" value="NZ_AUZJ01000069.1"/>
</dbReference>
<dbReference type="PATRIC" id="fig|1125725.3.peg.2573"/>
<evidence type="ECO:0000256" key="1">
    <source>
        <dbReference type="SAM" id="Phobius"/>
    </source>
</evidence>
<keyword evidence="1" id="KW-0812">Transmembrane</keyword>
<dbReference type="eggNOG" id="COG2832">
    <property type="taxonomic scope" value="Bacteria"/>
</dbReference>
<dbReference type="EMBL" id="AUZJ01000069">
    <property type="protein sequence ID" value="ERF59464.1"/>
    <property type="molecule type" value="Genomic_DNA"/>
</dbReference>
<keyword evidence="1" id="KW-0472">Membrane</keyword>
<dbReference type="EMBL" id="AVQI01000011">
    <property type="protein sequence ID" value="ERK04853.1"/>
    <property type="molecule type" value="Genomic_DNA"/>
</dbReference>
<dbReference type="InterPro" id="IPR007401">
    <property type="entry name" value="DUF454"/>
</dbReference>
<dbReference type="GO" id="GO:0005886">
    <property type="term" value="C:plasma membrane"/>
    <property type="evidence" value="ECO:0007669"/>
    <property type="project" value="TreeGrafter"/>
</dbReference>
<name>U1GS26_TRESO</name>
<reference evidence="4 5" key="1">
    <citation type="submission" date="2013-08" db="EMBL/GenBank/DDBJ databases">
        <authorList>
            <person name="Durkin A.S."/>
            <person name="Haft D.R."/>
            <person name="McCorrison J."/>
            <person name="Torralba M."/>
            <person name="Gillis M."/>
            <person name="Haft D.H."/>
            <person name="Methe B."/>
            <person name="Sutton G."/>
            <person name="Nelson K.E."/>
        </authorList>
    </citation>
    <scope>NUCLEOTIDE SEQUENCE [LARGE SCALE GENOMIC DNA]</scope>
    <source>
        <strain evidence="3 5">ATCC 35536</strain>
        <strain evidence="2 4">VPI DR56BR1116</strain>
    </source>
</reference>